<sequence length="294" mass="32824">MDTVFEECLEALDNLDVSLYDVHSTSHTSETPLETVDASRSQHGREVNIGNTQVTAEIVEGVEGAFIIRNVLSKEECAPLRKAVMDLHASYLLKSKPRRSSQHHLPARVAQKALRGLCARIRHVLPLLAGPTHKGALECEGEEISNFLRCYHYKKNDSSAPHYDRSFTQHAELKGPEHGRLLRFSAYSMLLYLNDGFEGGNTTFFEKVDPALIAGTGFTLADESTRDQLMIAGHVAPQEGDVLIFPHGNHKGCHSNPFHEGSRLLKGEKIIIRTDIVYRAPPAKKKYKYQNVNI</sequence>
<comment type="cofactor">
    <cofactor evidence="1">
        <name>L-ascorbate</name>
        <dbReference type="ChEBI" id="CHEBI:38290"/>
    </cofactor>
</comment>
<evidence type="ECO:0000313" key="7">
    <source>
        <dbReference type="EMBL" id="KNC83132.1"/>
    </source>
</evidence>
<dbReference type="SMART" id="SM00702">
    <property type="entry name" value="P4Hc"/>
    <property type="match status" value="1"/>
</dbReference>
<gene>
    <name evidence="7" type="ORF">SARC_04604</name>
</gene>
<dbReference type="PROSITE" id="PS51471">
    <property type="entry name" value="FE2OG_OXY"/>
    <property type="match status" value="1"/>
</dbReference>
<dbReference type="STRING" id="667725.A0A0L0G1X6"/>
<dbReference type="GO" id="GO:0005506">
    <property type="term" value="F:iron ion binding"/>
    <property type="evidence" value="ECO:0007669"/>
    <property type="project" value="InterPro"/>
</dbReference>
<evidence type="ECO:0000259" key="6">
    <source>
        <dbReference type="PROSITE" id="PS51471"/>
    </source>
</evidence>
<dbReference type="InterPro" id="IPR006620">
    <property type="entry name" value="Pro_4_hyd_alph"/>
</dbReference>
<feature type="domain" description="Fe2OG dioxygenase" evidence="6">
    <location>
        <begin position="144"/>
        <end position="278"/>
    </location>
</feature>
<keyword evidence="4" id="KW-0560">Oxidoreductase</keyword>
<name>A0A0L0G1X6_9EUKA</name>
<evidence type="ECO:0000256" key="2">
    <source>
        <dbReference type="ARBA" id="ARBA00022723"/>
    </source>
</evidence>
<dbReference type="GO" id="GO:0005783">
    <property type="term" value="C:endoplasmic reticulum"/>
    <property type="evidence" value="ECO:0007669"/>
    <property type="project" value="TreeGrafter"/>
</dbReference>
<dbReference type="AlphaFoldDB" id="A0A0L0G1X6"/>
<dbReference type="OrthoDB" id="69177at2759"/>
<proteinExistence type="predicted"/>
<dbReference type="RefSeq" id="XP_014157034.1">
    <property type="nucleotide sequence ID" value="XM_014301559.1"/>
</dbReference>
<dbReference type="GO" id="GO:0004656">
    <property type="term" value="F:procollagen-proline 4-dioxygenase activity"/>
    <property type="evidence" value="ECO:0007669"/>
    <property type="project" value="TreeGrafter"/>
</dbReference>
<accession>A0A0L0G1X6</accession>
<keyword evidence="3" id="KW-0223">Dioxygenase</keyword>
<dbReference type="Proteomes" id="UP000054560">
    <property type="component" value="Unassembled WGS sequence"/>
</dbReference>
<evidence type="ECO:0000256" key="1">
    <source>
        <dbReference type="ARBA" id="ARBA00001961"/>
    </source>
</evidence>
<reference evidence="7 8" key="1">
    <citation type="submission" date="2011-02" db="EMBL/GenBank/DDBJ databases">
        <title>The Genome Sequence of Sphaeroforma arctica JP610.</title>
        <authorList>
            <consortium name="The Broad Institute Genome Sequencing Platform"/>
            <person name="Russ C."/>
            <person name="Cuomo C."/>
            <person name="Young S.K."/>
            <person name="Zeng Q."/>
            <person name="Gargeya S."/>
            <person name="Alvarado L."/>
            <person name="Berlin A."/>
            <person name="Chapman S.B."/>
            <person name="Chen Z."/>
            <person name="Freedman E."/>
            <person name="Gellesch M."/>
            <person name="Goldberg J."/>
            <person name="Griggs A."/>
            <person name="Gujja S."/>
            <person name="Heilman E."/>
            <person name="Heiman D."/>
            <person name="Howarth C."/>
            <person name="Mehta T."/>
            <person name="Neiman D."/>
            <person name="Pearson M."/>
            <person name="Roberts A."/>
            <person name="Saif S."/>
            <person name="Shea T."/>
            <person name="Shenoy N."/>
            <person name="Sisk P."/>
            <person name="Stolte C."/>
            <person name="Sykes S."/>
            <person name="White J."/>
            <person name="Yandava C."/>
            <person name="Burger G."/>
            <person name="Gray M.W."/>
            <person name="Holland P.W.H."/>
            <person name="King N."/>
            <person name="Lang F.B.F."/>
            <person name="Roger A.J."/>
            <person name="Ruiz-Trillo I."/>
            <person name="Haas B."/>
            <person name="Nusbaum C."/>
            <person name="Birren B."/>
        </authorList>
    </citation>
    <scope>NUCLEOTIDE SEQUENCE [LARGE SCALE GENOMIC DNA]</scope>
    <source>
        <strain evidence="7 8">JP610</strain>
    </source>
</reference>
<keyword evidence="5" id="KW-0408">Iron</keyword>
<dbReference type="Gene3D" id="2.60.120.620">
    <property type="entry name" value="q2cbj1_9rhob like domain"/>
    <property type="match status" value="1"/>
</dbReference>
<dbReference type="PANTHER" id="PTHR10869">
    <property type="entry name" value="PROLYL 4-HYDROXYLASE ALPHA SUBUNIT"/>
    <property type="match status" value="1"/>
</dbReference>
<dbReference type="PANTHER" id="PTHR10869:SF246">
    <property type="entry name" value="TRANSMEMBRANE PROLYL 4-HYDROXYLASE"/>
    <property type="match status" value="1"/>
</dbReference>
<evidence type="ECO:0000256" key="5">
    <source>
        <dbReference type="ARBA" id="ARBA00023004"/>
    </source>
</evidence>
<keyword evidence="2" id="KW-0479">Metal-binding</keyword>
<dbReference type="GO" id="GO:0031418">
    <property type="term" value="F:L-ascorbic acid binding"/>
    <property type="evidence" value="ECO:0007669"/>
    <property type="project" value="InterPro"/>
</dbReference>
<dbReference type="InterPro" id="IPR045054">
    <property type="entry name" value="P4HA-like"/>
</dbReference>
<protein>
    <recommendedName>
        <fullName evidence="6">Fe2OG dioxygenase domain-containing protein</fullName>
    </recommendedName>
</protein>
<keyword evidence="8" id="KW-1185">Reference proteome</keyword>
<dbReference type="InterPro" id="IPR005123">
    <property type="entry name" value="Oxoglu/Fe-dep_dioxygenase_dom"/>
</dbReference>
<organism evidence="7 8">
    <name type="scientific">Sphaeroforma arctica JP610</name>
    <dbReference type="NCBI Taxonomy" id="667725"/>
    <lineage>
        <taxon>Eukaryota</taxon>
        <taxon>Ichthyosporea</taxon>
        <taxon>Ichthyophonida</taxon>
        <taxon>Sphaeroforma</taxon>
    </lineage>
</organism>
<evidence type="ECO:0000256" key="3">
    <source>
        <dbReference type="ARBA" id="ARBA00022964"/>
    </source>
</evidence>
<evidence type="ECO:0000256" key="4">
    <source>
        <dbReference type="ARBA" id="ARBA00023002"/>
    </source>
</evidence>
<dbReference type="EMBL" id="KQ241861">
    <property type="protein sequence ID" value="KNC83132.1"/>
    <property type="molecule type" value="Genomic_DNA"/>
</dbReference>
<dbReference type="GeneID" id="25905108"/>
<evidence type="ECO:0000313" key="8">
    <source>
        <dbReference type="Proteomes" id="UP000054560"/>
    </source>
</evidence>